<accession>A0AAV6UW65</accession>
<dbReference type="EMBL" id="JAFNEN010000232">
    <property type="protein sequence ID" value="KAG8188730.1"/>
    <property type="molecule type" value="Genomic_DNA"/>
</dbReference>
<proteinExistence type="predicted"/>
<gene>
    <name evidence="1" type="ORF">JTE90_023075</name>
</gene>
<evidence type="ECO:0000313" key="1">
    <source>
        <dbReference type="EMBL" id="KAG8188730.1"/>
    </source>
</evidence>
<name>A0AAV6UW65_9ARAC</name>
<protein>
    <submittedName>
        <fullName evidence="1">Uncharacterized protein</fullName>
    </submittedName>
</protein>
<reference evidence="1 2" key="1">
    <citation type="journal article" date="2022" name="Nat. Ecol. Evol.">
        <title>A masculinizing supergene underlies an exaggerated male reproductive morph in a spider.</title>
        <authorList>
            <person name="Hendrickx F."/>
            <person name="De Corte Z."/>
            <person name="Sonet G."/>
            <person name="Van Belleghem S.M."/>
            <person name="Kostlbacher S."/>
            <person name="Vangestel C."/>
        </authorList>
    </citation>
    <scope>NUCLEOTIDE SEQUENCE [LARGE SCALE GENOMIC DNA]</scope>
    <source>
        <strain evidence="1">W744_W776</strain>
    </source>
</reference>
<organism evidence="1 2">
    <name type="scientific">Oedothorax gibbosus</name>
    <dbReference type="NCBI Taxonomy" id="931172"/>
    <lineage>
        <taxon>Eukaryota</taxon>
        <taxon>Metazoa</taxon>
        <taxon>Ecdysozoa</taxon>
        <taxon>Arthropoda</taxon>
        <taxon>Chelicerata</taxon>
        <taxon>Arachnida</taxon>
        <taxon>Araneae</taxon>
        <taxon>Araneomorphae</taxon>
        <taxon>Entelegynae</taxon>
        <taxon>Araneoidea</taxon>
        <taxon>Linyphiidae</taxon>
        <taxon>Erigoninae</taxon>
        <taxon>Oedothorax</taxon>
    </lineage>
</organism>
<dbReference type="AlphaFoldDB" id="A0AAV6UW65"/>
<dbReference type="Proteomes" id="UP000827092">
    <property type="component" value="Unassembled WGS sequence"/>
</dbReference>
<sequence length="141" mass="16772">MLFRTFSGFGWNSKERCQRQRRKVGTFIRKGEKVQKKYRAAKEEVLTTSYREPESIKEICPNVRVPQEKLALCRVTDSSKYTGDLMEVVFGSRWVQDIEAHIALKFGVARREVRYALRLKLNYMHKLHREEMLVMKVEKIM</sequence>
<keyword evidence="2" id="KW-1185">Reference proteome</keyword>
<evidence type="ECO:0000313" key="2">
    <source>
        <dbReference type="Proteomes" id="UP000827092"/>
    </source>
</evidence>
<comment type="caution">
    <text evidence="1">The sequence shown here is derived from an EMBL/GenBank/DDBJ whole genome shotgun (WGS) entry which is preliminary data.</text>
</comment>